<dbReference type="AlphaFoldDB" id="A0AAU9CJ06"/>
<proteinExistence type="predicted"/>
<name>A0AAU9CJ06_9BACT</name>
<gene>
    <name evidence="2" type="ORF">FUAX_45360</name>
</gene>
<keyword evidence="1" id="KW-0472">Membrane</keyword>
<dbReference type="KEGG" id="fax:FUAX_45360"/>
<feature type="transmembrane region" description="Helical" evidence="1">
    <location>
        <begin position="31"/>
        <end position="49"/>
    </location>
</feature>
<evidence type="ECO:0000313" key="3">
    <source>
        <dbReference type="Proteomes" id="UP001348817"/>
    </source>
</evidence>
<evidence type="ECO:0000313" key="2">
    <source>
        <dbReference type="EMBL" id="BDD12104.1"/>
    </source>
</evidence>
<keyword evidence="3" id="KW-1185">Reference proteome</keyword>
<dbReference type="EMBL" id="AP025317">
    <property type="protein sequence ID" value="BDD12104.1"/>
    <property type="molecule type" value="Genomic_DNA"/>
</dbReference>
<evidence type="ECO:0000256" key="1">
    <source>
        <dbReference type="SAM" id="Phobius"/>
    </source>
</evidence>
<organism evidence="2 3">
    <name type="scientific">Fulvitalea axinellae</name>
    <dbReference type="NCBI Taxonomy" id="1182444"/>
    <lineage>
        <taxon>Bacteria</taxon>
        <taxon>Pseudomonadati</taxon>
        <taxon>Bacteroidota</taxon>
        <taxon>Cytophagia</taxon>
        <taxon>Cytophagales</taxon>
        <taxon>Persicobacteraceae</taxon>
        <taxon>Fulvitalea</taxon>
    </lineage>
</organism>
<dbReference type="Proteomes" id="UP001348817">
    <property type="component" value="Plasmid pFA3"/>
</dbReference>
<keyword evidence="1" id="KW-1133">Transmembrane helix</keyword>
<geneLocation type="plasmid" evidence="2 3">
    <name>pFA3</name>
</geneLocation>
<keyword evidence="1" id="KW-0812">Transmembrane</keyword>
<protein>
    <submittedName>
        <fullName evidence="2">Uncharacterized protein</fullName>
    </submittedName>
</protein>
<keyword evidence="2" id="KW-0614">Plasmid</keyword>
<reference evidence="2 3" key="1">
    <citation type="submission" date="2021-12" db="EMBL/GenBank/DDBJ databases">
        <title>Genome sequencing of bacteria with rrn-lacking chromosome and rrn-plasmid.</title>
        <authorList>
            <person name="Anda M."/>
            <person name="Iwasaki W."/>
        </authorList>
    </citation>
    <scope>NUCLEOTIDE SEQUENCE [LARGE SCALE GENOMIC DNA]</scope>
    <source>
        <strain evidence="2 3">DSM 100852</strain>
        <plasmid evidence="2 3">pFA3</plasmid>
    </source>
</reference>
<accession>A0AAU9CJ06</accession>
<sequence>MRMAMYISILEFMSFLIKTIRKSDDKLEREFVLNPGSLFFFAVFLVVGFEKIKKEGFPSFLVIIYLIKAKS</sequence>